<keyword evidence="2" id="KW-0732">Signal</keyword>
<proteinExistence type="predicted"/>
<feature type="region of interest" description="Disordered" evidence="1">
    <location>
        <begin position="107"/>
        <end position="127"/>
    </location>
</feature>
<dbReference type="AlphaFoldDB" id="A0A084WNT3"/>
<organism evidence="3">
    <name type="scientific">Anopheles sinensis</name>
    <name type="common">Mosquito</name>
    <dbReference type="NCBI Taxonomy" id="74873"/>
    <lineage>
        <taxon>Eukaryota</taxon>
        <taxon>Metazoa</taxon>
        <taxon>Ecdysozoa</taxon>
        <taxon>Arthropoda</taxon>
        <taxon>Hexapoda</taxon>
        <taxon>Insecta</taxon>
        <taxon>Pterygota</taxon>
        <taxon>Neoptera</taxon>
        <taxon>Endopterygota</taxon>
        <taxon>Diptera</taxon>
        <taxon>Nematocera</taxon>
        <taxon>Culicoidea</taxon>
        <taxon>Culicidae</taxon>
        <taxon>Anophelinae</taxon>
        <taxon>Anopheles</taxon>
    </lineage>
</organism>
<feature type="chain" id="PRO_5001784978" evidence="2">
    <location>
        <begin position="34"/>
        <end position="317"/>
    </location>
</feature>
<evidence type="ECO:0000256" key="2">
    <source>
        <dbReference type="SAM" id="SignalP"/>
    </source>
</evidence>
<sequence>MASKRSRVISLQSYLLPLAVFLLLTGSAVRVHGNTSSENRGIGPSQHCTDFNPQNALDIEQIMGIWYGSEVITHDGRDEGETVYDSCIVMHLADVTNSTPLVWDETSRFPGRGVGSPGSSNYEPRFATSYGYGSSGGGRGSYTYDQQNQQNRQGQLSNTYQNRQYAMAGEHQQEPHSMRYLRLIWDETKHTLEYTLRYNSSRPGFWISSSPQSGSMAQLQYVQFTGTVQVLKAVNNQLVLNFCQSLPGGQLFTVVLSRVPMGLAPEEVHSIRNLLRRRGLATTSVRKVCQSGAIRSDLSFGAMLLLVILSAVAKTLR</sequence>
<dbReference type="EMBL" id="KE525357">
    <property type="protein sequence ID" value="KFB51877.1"/>
    <property type="molecule type" value="Genomic_DNA"/>
</dbReference>
<evidence type="ECO:0000256" key="1">
    <source>
        <dbReference type="SAM" id="MobiDB-lite"/>
    </source>
</evidence>
<dbReference type="OMA" id="LRCMNIN"/>
<keyword evidence="5" id="KW-1185">Reference proteome</keyword>
<feature type="signal peptide" evidence="2">
    <location>
        <begin position="1"/>
        <end position="33"/>
    </location>
</feature>
<dbReference type="EnsemblMetazoa" id="ASIC020045-RA">
    <property type="protein sequence ID" value="ASIC020045-PA"/>
    <property type="gene ID" value="ASIC020045"/>
</dbReference>
<evidence type="ECO:0000313" key="5">
    <source>
        <dbReference type="Proteomes" id="UP000030765"/>
    </source>
</evidence>
<feature type="compositionally biased region" description="Low complexity" evidence="1">
    <location>
        <begin position="141"/>
        <end position="155"/>
    </location>
</feature>
<dbReference type="OrthoDB" id="6615450at2759"/>
<name>A0A084WNT3_ANOSI</name>
<protein>
    <submittedName>
        <fullName evidence="3">AGAP003834-PA-like protein</fullName>
    </submittedName>
</protein>
<dbReference type="Proteomes" id="UP000030765">
    <property type="component" value="Unassembled WGS sequence"/>
</dbReference>
<dbReference type="VEuPathDB" id="VectorBase:ASIS008399"/>
<gene>
    <name evidence="3" type="ORF">ZHAS_00020045</name>
</gene>
<reference evidence="4" key="2">
    <citation type="submission" date="2020-05" db="UniProtKB">
        <authorList>
            <consortium name="EnsemblMetazoa"/>
        </authorList>
    </citation>
    <scope>IDENTIFICATION</scope>
</reference>
<accession>A0A084WNT3</accession>
<evidence type="ECO:0000313" key="3">
    <source>
        <dbReference type="EMBL" id="KFB51877.1"/>
    </source>
</evidence>
<reference evidence="3 5" key="1">
    <citation type="journal article" date="2014" name="BMC Genomics">
        <title>Genome sequence of Anopheles sinensis provides insight into genetics basis of mosquito competence for malaria parasites.</title>
        <authorList>
            <person name="Zhou D."/>
            <person name="Zhang D."/>
            <person name="Ding G."/>
            <person name="Shi L."/>
            <person name="Hou Q."/>
            <person name="Ye Y."/>
            <person name="Xu Y."/>
            <person name="Zhou H."/>
            <person name="Xiong C."/>
            <person name="Li S."/>
            <person name="Yu J."/>
            <person name="Hong S."/>
            <person name="Yu X."/>
            <person name="Zou P."/>
            <person name="Chen C."/>
            <person name="Chang X."/>
            <person name="Wang W."/>
            <person name="Lv Y."/>
            <person name="Sun Y."/>
            <person name="Ma L."/>
            <person name="Shen B."/>
            <person name="Zhu C."/>
        </authorList>
    </citation>
    <scope>NUCLEOTIDE SEQUENCE [LARGE SCALE GENOMIC DNA]</scope>
</reference>
<feature type="region of interest" description="Disordered" evidence="1">
    <location>
        <begin position="137"/>
        <end position="156"/>
    </location>
</feature>
<dbReference type="VEuPathDB" id="VectorBase:ASIC020045"/>
<dbReference type="EMBL" id="ATLV01024686">
    <property type="status" value="NOT_ANNOTATED_CDS"/>
    <property type="molecule type" value="Genomic_DNA"/>
</dbReference>
<evidence type="ECO:0000313" key="4">
    <source>
        <dbReference type="EnsemblMetazoa" id="ASIC020045-PA"/>
    </source>
</evidence>